<keyword evidence="2" id="KW-1185">Reference proteome</keyword>
<reference evidence="2" key="2">
    <citation type="submission" date="2015-01" db="EMBL/GenBank/DDBJ databases">
        <title>Evolutionary Origins and Diversification of the Mycorrhizal Mutualists.</title>
        <authorList>
            <consortium name="DOE Joint Genome Institute"/>
            <consortium name="Mycorrhizal Genomics Consortium"/>
            <person name="Kohler A."/>
            <person name="Kuo A."/>
            <person name="Nagy L.G."/>
            <person name="Floudas D."/>
            <person name="Copeland A."/>
            <person name="Barry K.W."/>
            <person name="Cichocki N."/>
            <person name="Veneault-Fourrey C."/>
            <person name="LaButti K."/>
            <person name="Lindquist E.A."/>
            <person name="Lipzen A."/>
            <person name="Lundell T."/>
            <person name="Morin E."/>
            <person name="Murat C."/>
            <person name="Riley R."/>
            <person name="Ohm R."/>
            <person name="Sun H."/>
            <person name="Tunlid A."/>
            <person name="Henrissat B."/>
            <person name="Grigoriev I.V."/>
            <person name="Hibbett D.S."/>
            <person name="Martin F."/>
        </authorList>
    </citation>
    <scope>NUCLEOTIDE SEQUENCE [LARGE SCALE GENOMIC DNA]</scope>
    <source>
        <strain evidence="2">LaAM-08-1</strain>
    </source>
</reference>
<evidence type="ECO:0000313" key="2">
    <source>
        <dbReference type="Proteomes" id="UP000054477"/>
    </source>
</evidence>
<dbReference type="AlphaFoldDB" id="A0A0C9WN75"/>
<dbReference type="Proteomes" id="UP000054477">
    <property type="component" value="Unassembled WGS sequence"/>
</dbReference>
<accession>A0A0C9WN75</accession>
<organism evidence="1 2">
    <name type="scientific">Laccaria amethystina LaAM-08-1</name>
    <dbReference type="NCBI Taxonomy" id="1095629"/>
    <lineage>
        <taxon>Eukaryota</taxon>
        <taxon>Fungi</taxon>
        <taxon>Dikarya</taxon>
        <taxon>Basidiomycota</taxon>
        <taxon>Agaricomycotina</taxon>
        <taxon>Agaricomycetes</taxon>
        <taxon>Agaricomycetidae</taxon>
        <taxon>Agaricales</taxon>
        <taxon>Agaricineae</taxon>
        <taxon>Hydnangiaceae</taxon>
        <taxon>Laccaria</taxon>
    </lineage>
</organism>
<reference evidence="1 2" key="1">
    <citation type="submission" date="2014-04" db="EMBL/GenBank/DDBJ databases">
        <authorList>
            <consortium name="DOE Joint Genome Institute"/>
            <person name="Kuo A."/>
            <person name="Kohler A."/>
            <person name="Nagy L.G."/>
            <person name="Floudas D."/>
            <person name="Copeland A."/>
            <person name="Barry K.W."/>
            <person name="Cichocki N."/>
            <person name="Veneault-Fourrey C."/>
            <person name="LaButti K."/>
            <person name="Lindquist E.A."/>
            <person name="Lipzen A."/>
            <person name="Lundell T."/>
            <person name="Morin E."/>
            <person name="Murat C."/>
            <person name="Sun H."/>
            <person name="Tunlid A."/>
            <person name="Henrissat B."/>
            <person name="Grigoriev I.V."/>
            <person name="Hibbett D.S."/>
            <person name="Martin F."/>
            <person name="Nordberg H.P."/>
            <person name="Cantor M.N."/>
            <person name="Hua S.X."/>
        </authorList>
    </citation>
    <scope>NUCLEOTIDE SEQUENCE [LARGE SCALE GENOMIC DNA]</scope>
    <source>
        <strain evidence="1 2">LaAM-08-1</strain>
    </source>
</reference>
<gene>
    <name evidence="1" type="ORF">K443DRAFT_680432</name>
</gene>
<evidence type="ECO:0000313" key="1">
    <source>
        <dbReference type="EMBL" id="KIJ98854.1"/>
    </source>
</evidence>
<protein>
    <submittedName>
        <fullName evidence="1">Uncharacterized protein</fullName>
    </submittedName>
</protein>
<proteinExistence type="predicted"/>
<name>A0A0C9WN75_9AGAR</name>
<dbReference type="EMBL" id="KN838660">
    <property type="protein sequence ID" value="KIJ98854.1"/>
    <property type="molecule type" value="Genomic_DNA"/>
</dbReference>
<sequence length="56" mass="6031">MHSGVGKDWHSLRERGGDVVGIESLTMNKFLIGKGLRLIGNLCTGYDASATKVPDE</sequence>
<dbReference type="HOGENOM" id="CLU_3014490_0_0_1"/>